<accession>A0AAD9NEN0</accession>
<evidence type="ECO:0000313" key="1">
    <source>
        <dbReference type="EMBL" id="KAK2165491.1"/>
    </source>
</evidence>
<dbReference type="EMBL" id="JAODUP010000049">
    <property type="protein sequence ID" value="KAK2165491.1"/>
    <property type="molecule type" value="Genomic_DNA"/>
</dbReference>
<dbReference type="AlphaFoldDB" id="A0AAD9NEN0"/>
<gene>
    <name evidence="1" type="ORF">LSH36_49g00028</name>
</gene>
<proteinExistence type="predicted"/>
<organism evidence="1 2">
    <name type="scientific">Paralvinella palmiformis</name>
    <dbReference type="NCBI Taxonomy" id="53620"/>
    <lineage>
        <taxon>Eukaryota</taxon>
        <taxon>Metazoa</taxon>
        <taxon>Spiralia</taxon>
        <taxon>Lophotrochozoa</taxon>
        <taxon>Annelida</taxon>
        <taxon>Polychaeta</taxon>
        <taxon>Sedentaria</taxon>
        <taxon>Canalipalpata</taxon>
        <taxon>Terebellida</taxon>
        <taxon>Terebelliformia</taxon>
        <taxon>Alvinellidae</taxon>
        <taxon>Paralvinella</taxon>
    </lineage>
</organism>
<dbReference type="Proteomes" id="UP001208570">
    <property type="component" value="Unassembled WGS sequence"/>
</dbReference>
<sequence length="77" mass="8697">MLCRKTIVCVLNKRLSLEQVITLEALTYSHLVNMAEPSVDAKIITSLCMRKSPTDKMYTTKLPPDIVSDVDIPFPFI</sequence>
<evidence type="ECO:0000313" key="2">
    <source>
        <dbReference type="Proteomes" id="UP001208570"/>
    </source>
</evidence>
<reference evidence="1" key="1">
    <citation type="journal article" date="2023" name="Mol. Biol. Evol.">
        <title>Third-Generation Sequencing Reveals the Adaptive Role of the Epigenome in Three Deep-Sea Polychaetes.</title>
        <authorList>
            <person name="Perez M."/>
            <person name="Aroh O."/>
            <person name="Sun Y."/>
            <person name="Lan Y."/>
            <person name="Juniper S.K."/>
            <person name="Young C.R."/>
            <person name="Angers B."/>
            <person name="Qian P.Y."/>
        </authorList>
    </citation>
    <scope>NUCLEOTIDE SEQUENCE</scope>
    <source>
        <strain evidence="1">P08H-3</strain>
    </source>
</reference>
<keyword evidence="2" id="KW-1185">Reference proteome</keyword>
<protein>
    <submittedName>
        <fullName evidence="1">Uncharacterized protein</fullName>
    </submittedName>
</protein>
<name>A0AAD9NEN0_9ANNE</name>
<comment type="caution">
    <text evidence="1">The sequence shown here is derived from an EMBL/GenBank/DDBJ whole genome shotgun (WGS) entry which is preliminary data.</text>
</comment>